<proteinExistence type="predicted"/>
<dbReference type="EMBL" id="AMQN01005304">
    <property type="status" value="NOT_ANNOTATED_CDS"/>
    <property type="molecule type" value="Genomic_DNA"/>
</dbReference>
<reference evidence="3" key="3">
    <citation type="submission" date="2015-06" db="UniProtKB">
        <authorList>
            <consortium name="EnsemblMetazoa"/>
        </authorList>
    </citation>
    <scope>IDENTIFICATION</scope>
</reference>
<evidence type="ECO:0000313" key="2">
    <source>
        <dbReference type="EMBL" id="ELU12851.1"/>
    </source>
</evidence>
<dbReference type="HOGENOM" id="CLU_1429260_0_0_1"/>
<organism evidence="2">
    <name type="scientific">Capitella teleta</name>
    <name type="common">Polychaete worm</name>
    <dbReference type="NCBI Taxonomy" id="283909"/>
    <lineage>
        <taxon>Eukaryota</taxon>
        <taxon>Metazoa</taxon>
        <taxon>Spiralia</taxon>
        <taxon>Lophotrochozoa</taxon>
        <taxon>Annelida</taxon>
        <taxon>Polychaeta</taxon>
        <taxon>Sedentaria</taxon>
        <taxon>Scolecida</taxon>
        <taxon>Capitellidae</taxon>
        <taxon>Capitella</taxon>
    </lineage>
</organism>
<reference evidence="4" key="1">
    <citation type="submission" date="2012-12" db="EMBL/GenBank/DDBJ databases">
        <authorList>
            <person name="Hellsten U."/>
            <person name="Grimwood J."/>
            <person name="Chapman J.A."/>
            <person name="Shapiro H."/>
            <person name="Aerts A."/>
            <person name="Otillar R.P."/>
            <person name="Terry A.Y."/>
            <person name="Boore J.L."/>
            <person name="Simakov O."/>
            <person name="Marletaz F."/>
            <person name="Cho S.-J."/>
            <person name="Edsinger-Gonzales E."/>
            <person name="Havlak P."/>
            <person name="Kuo D.-H."/>
            <person name="Larsson T."/>
            <person name="Lv J."/>
            <person name="Arendt D."/>
            <person name="Savage R."/>
            <person name="Osoegawa K."/>
            <person name="de Jong P."/>
            <person name="Lindberg D.R."/>
            <person name="Seaver E.C."/>
            <person name="Weisblat D.A."/>
            <person name="Putnam N.H."/>
            <person name="Grigoriev I.V."/>
            <person name="Rokhsar D.S."/>
        </authorList>
    </citation>
    <scope>NUCLEOTIDE SEQUENCE</scope>
    <source>
        <strain evidence="4">I ESC-2004</strain>
    </source>
</reference>
<evidence type="ECO:0000313" key="4">
    <source>
        <dbReference type="Proteomes" id="UP000014760"/>
    </source>
</evidence>
<protein>
    <submittedName>
        <fullName evidence="2 3">Uncharacterized protein</fullName>
    </submittedName>
</protein>
<reference evidence="2 4" key="2">
    <citation type="journal article" date="2013" name="Nature">
        <title>Insights into bilaterian evolution from three spiralian genomes.</title>
        <authorList>
            <person name="Simakov O."/>
            <person name="Marletaz F."/>
            <person name="Cho S.J."/>
            <person name="Edsinger-Gonzales E."/>
            <person name="Havlak P."/>
            <person name="Hellsten U."/>
            <person name="Kuo D.H."/>
            <person name="Larsson T."/>
            <person name="Lv J."/>
            <person name="Arendt D."/>
            <person name="Savage R."/>
            <person name="Osoegawa K."/>
            <person name="de Jong P."/>
            <person name="Grimwood J."/>
            <person name="Chapman J.A."/>
            <person name="Shapiro H."/>
            <person name="Aerts A."/>
            <person name="Otillar R.P."/>
            <person name="Terry A.Y."/>
            <person name="Boore J.L."/>
            <person name="Grigoriev I.V."/>
            <person name="Lindberg D.R."/>
            <person name="Seaver E.C."/>
            <person name="Weisblat D.A."/>
            <person name="Putnam N.H."/>
            <person name="Rokhsar D.S."/>
        </authorList>
    </citation>
    <scope>NUCLEOTIDE SEQUENCE</scope>
    <source>
        <strain evidence="2 4">I ESC-2004</strain>
    </source>
</reference>
<dbReference type="AlphaFoldDB" id="R7V913"/>
<evidence type="ECO:0000313" key="3">
    <source>
        <dbReference type="EnsemblMetazoa" id="CapteP186537"/>
    </source>
</evidence>
<sequence>MTESTICHPHSQGERLSFSSTVALSQPAQLMFNRSIKSRIPRAKNQTETKENNTQQIHDAIQKRQNEQKNNFDKHAGKEKKKLAIGDHVRFKGPKGEWKRGTITLIKAPREVKNMTNGQYTCNWRHIFRTMDTKAEAEVNLSTIPEDEPEETPILPPIAPTSPTRPGAVITRSGRISVPLRRMDLCMTFE</sequence>
<name>R7V913_CAPTE</name>
<evidence type="ECO:0000256" key="1">
    <source>
        <dbReference type="SAM" id="MobiDB-lite"/>
    </source>
</evidence>
<gene>
    <name evidence="2" type="ORF">CAPTEDRAFT_186537</name>
</gene>
<dbReference type="EnsemblMetazoa" id="CapteT186537">
    <property type="protein sequence ID" value="CapteP186537"/>
    <property type="gene ID" value="CapteG186537"/>
</dbReference>
<dbReference type="Proteomes" id="UP000014760">
    <property type="component" value="Unassembled WGS sequence"/>
</dbReference>
<feature type="region of interest" description="Disordered" evidence="1">
    <location>
        <begin position="146"/>
        <end position="168"/>
    </location>
</feature>
<accession>R7V913</accession>
<keyword evidence="4" id="KW-1185">Reference proteome</keyword>
<dbReference type="EMBL" id="KB295624">
    <property type="protein sequence ID" value="ELU12851.1"/>
    <property type="molecule type" value="Genomic_DNA"/>
</dbReference>